<evidence type="ECO:0000313" key="2">
    <source>
        <dbReference type="EMBL" id="CAK7351787.1"/>
    </source>
</evidence>
<keyword evidence="3" id="KW-1185">Reference proteome</keyword>
<organism evidence="2 3">
    <name type="scientific">Dovyalis caffra</name>
    <dbReference type="NCBI Taxonomy" id="77055"/>
    <lineage>
        <taxon>Eukaryota</taxon>
        <taxon>Viridiplantae</taxon>
        <taxon>Streptophyta</taxon>
        <taxon>Embryophyta</taxon>
        <taxon>Tracheophyta</taxon>
        <taxon>Spermatophyta</taxon>
        <taxon>Magnoliopsida</taxon>
        <taxon>eudicotyledons</taxon>
        <taxon>Gunneridae</taxon>
        <taxon>Pentapetalae</taxon>
        <taxon>rosids</taxon>
        <taxon>fabids</taxon>
        <taxon>Malpighiales</taxon>
        <taxon>Salicaceae</taxon>
        <taxon>Flacourtieae</taxon>
        <taxon>Dovyalis</taxon>
    </lineage>
</organism>
<sequence length="106" mass="11571">MVQTVNDDNPVHADPTLSGVFITPTLINGIGATRILVTAATLKGTQVEVSRTSYDLQAMGDFVDYNNQVSKLQALEGKSKALDKQSSCGPQRKEWQNNKEMTSTKK</sequence>
<comment type="caution">
    <text evidence="2">The sequence shown here is derived from an EMBL/GenBank/DDBJ whole genome shotgun (WGS) entry which is preliminary data.</text>
</comment>
<gene>
    <name evidence="2" type="ORF">DCAF_LOCUS23997</name>
</gene>
<protein>
    <submittedName>
        <fullName evidence="2">Uncharacterized protein</fullName>
    </submittedName>
</protein>
<feature type="region of interest" description="Disordered" evidence="1">
    <location>
        <begin position="80"/>
        <end position="106"/>
    </location>
</feature>
<accession>A0AAV1SLI7</accession>
<evidence type="ECO:0000256" key="1">
    <source>
        <dbReference type="SAM" id="MobiDB-lite"/>
    </source>
</evidence>
<proteinExistence type="predicted"/>
<reference evidence="2 3" key="1">
    <citation type="submission" date="2024-01" db="EMBL/GenBank/DDBJ databases">
        <authorList>
            <person name="Waweru B."/>
        </authorList>
    </citation>
    <scope>NUCLEOTIDE SEQUENCE [LARGE SCALE GENOMIC DNA]</scope>
</reference>
<name>A0AAV1SLI7_9ROSI</name>
<evidence type="ECO:0000313" key="3">
    <source>
        <dbReference type="Proteomes" id="UP001314170"/>
    </source>
</evidence>
<dbReference type="Proteomes" id="UP001314170">
    <property type="component" value="Unassembled WGS sequence"/>
</dbReference>
<dbReference type="EMBL" id="CAWUPB010001189">
    <property type="protein sequence ID" value="CAK7351787.1"/>
    <property type="molecule type" value="Genomic_DNA"/>
</dbReference>
<dbReference type="AlphaFoldDB" id="A0AAV1SLI7"/>